<feature type="compositionally biased region" description="Basic and acidic residues" evidence="1">
    <location>
        <begin position="1"/>
        <end position="24"/>
    </location>
</feature>
<dbReference type="ChiTaRS" id="CC2D2A">
    <property type="organism name" value="human"/>
</dbReference>
<dbReference type="AlphaFoldDB" id="L8EC73"/>
<name>L8EC73_HUMAN</name>
<evidence type="ECO:0000256" key="1">
    <source>
        <dbReference type="SAM" id="MobiDB-lite"/>
    </source>
</evidence>
<feature type="region of interest" description="Disordered" evidence="1">
    <location>
        <begin position="1"/>
        <end position="55"/>
    </location>
</feature>
<protein>
    <submittedName>
        <fullName evidence="2">Alternative protein CC2D2A</fullName>
    </submittedName>
</protein>
<proteinExistence type="predicted"/>
<dbReference type="OrthoDB" id="2162143at2759"/>
<organism evidence="2">
    <name type="scientific">Homo sapiens</name>
    <name type="common">Human</name>
    <dbReference type="NCBI Taxonomy" id="9606"/>
    <lineage>
        <taxon>Eukaryota</taxon>
        <taxon>Metazoa</taxon>
        <taxon>Chordata</taxon>
        <taxon>Craniata</taxon>
        <taxon>Vertebrata</taxon>
        <taxon>Euteleostomi</taxon>
        <taxon>Mammalia</taxon>
        <taxon>Eutheria</taxon>
        <taxon>Euarchontoglires</taxon>
        <taxon>Primates</taxon>
        <taxon>Haplorrhini</taxon>
        <taxon>Catarrhini</taxon>
        <taxon>Hominidae</taxon>
        <taxon>Homo</taxon>
    </lineage>
</organism>
<accession>L8EC73</accession>
<evidence type="ECO:0000313" key="2">
    <source>
        <dbReference type="EMBL" id="CCQ43067.1"/>
    </source>
</evidence>
<feature type="compositionally biased region" description="Basic residues" evidence="1">
    <location>
        <begin position="46"/>
        <end position="55"/>
    </location>
</feature>
<dbReference type="EMBL" id="HF583570">
    <property type="protein sequence ID" value="CCQ43067.1"/>
    <property type="molecule type" value="Genomic_DNA"/>
</dbReference>
<reference evidence="2" key="1">
    <citation type="journal article" date="2013" name="PLoS ONE">
        <title>Direct detection of alternative open reading frames translation products in human significantly expands the proteome.</title>
        <authorList>
            <person name="Vanderperre B."/>
            <person name="Lucier J.-F."/>
            <person name="Motard J."/>
            <person name="Tremblay G."/>
            <person name="Vanderperre S."/>
            <person name="Wisztorski M."/>
            <person name="Salzet M."/>
            <person name="Boisvert F.-M."/>
            <person name="Roucou X."/>
        </authorList>
    </citation>
    <scope>NUCLEOTIDE SEQUENCE</scope>
</reference>
<sequence length="55" mass="6669">MMRMQTWEDRIRTQRFEDSQERNSHQLLSPRKWCPKNPTLATPRSLCRRSPRPAS</sequence>
<gene>
    <name evidence="2" type="primary">CC2D2A</name>
</gene>